<gene>
    <name evidence="3" type="ORF">NO357_09490</name>
</gene>
<name>A0AAE3WCD8_9RHOB</name>
<keyword evidence="1" id="KW-1133">Transmembrane helix</keyword>
<keyword evidence="1" id="KW-0472">Membrane</keyword>
<protein>
    <recommendedName>
        <fullName evidence="2">CBU-0592-like domain-containing protein</fullName>
    </recommendedName>
</protein>
<keyword evidence="1" id="KW-0812">Transmembrane</keyword>
<sequence length="86" mass="9381">MTFSLPDVTLFECLGVIGFALYVMNYTLLALRRVSGDCITYYVVNCSAASLVLLGLAVSFNLAAALIQGFWIVMSLTGIGLRLIRR</sequence>
<evidence type="ECO:0000313" key="3">
    <source>
        <dbReference type="EMBL" id="MDQ2090129.1"/>
    </source>
</evidence>
<feature type="domain" description="CBU-0592-like" evidence="2">
    <location>
        <begin position="12"/>
        <end position="84"/>
    </location>
</feature>
<feature type="transmembrane region" description="Helical" evidence="1">
    <location>
        <begin position="14"/>
        <end position="31"/>
    </location>
</feature>
<organism evidence="3 4">
    <name type="scientific">Marimonas arenosa</name>
    <dbReference type="NCBI Taxonomy" id="1795305"/>
    <lineage>
        <taxon>Bacteria</taxon>
        <taxon>Pseudomonadati</taxon>
        <taxon>Pseudomonadota</taxon>
        <taxon>Alphaproteobacteria</taxon>
        <taxon>Rhodobacterales</taxon>
        <taxon>Paracoccaceae</taxon>
        <taxon>Marimonas</taxon>
    </lineage>
</organism>
<dbReference type="InterPro" id="IPR058058">
    <property type="entry name" value="CBU_0592-like"/>
</dbReference>
<evidence type="ECO:0000256" key="1">
    <source>
        <dbReference type="SAM" id="Phobius"/>
    </source>
</evidence>
<evidence type="ECO:0000313" key="4">
    <source>
        <dbReference type="Proteomes" id="UP001226762"/>
    </source>
</evidence>
<keyword evidence="4" id="KW-1185">Reference proteome</keyword>
<reference evidence="3" key="1">
    <citation type="submission" date="2022-07" db="EMBL/GenBank/DDBJ databases">
        <authorList>
            <person name="Otstavnykh N."/>
            <person name="Isaeva M."/>
            <person name="Bystritskaya E."/>
        </authorList>
    </citation>
    <scope>NUCLEOTIDE SEQUENCE</scope>
    <source>
        <strain evidence="3">KCTC 52189</strain>
    </source>
</reference>
<feature type="transmembrane region" description="Helical" evidence="1">
    <location>
        <begin position="38"/>
        <end position="58"/>
    </location>
</feature>
<evidence type="ECO:0000259" key="2">
    <source>
        <dbReference type="Pfam" id="PF26604"/>
    </source>
</evidence>
<proteinExistence type="predicted"/>
<dbReference type="Proteomes" id="UP001226762">
    <property type="component" value="Unassembled WGS sequence"/>
</dbReference>
<feature type="transmembrane region" description="Helical" evidence="1">
    <location>
        <begin position="64"/>
        <end position="84"/>
    </location>
</feature>
<dbReference type="Pfam" id="PF26604">
    <property type="entry name" value="CBU_0592"/>
    <property type="match status" value="1"/>
</dbReference>
<dbReference type="AlphaFoldDB" id="A0AAE3WCD8"/>
<dbReference type="RefSeq" id="WP_306735394.1">
    <property type="nucleotide sequence ID" value="NZ_JANHAX010000002.1"/>
</dbReference>
<dbReference type="NCBIfam" id="NF047864">
    <property type="entry name" value="CBU_0592_membra"/>
    <property type="match status" value="1"/>
</dbReference>
<accession>A0AAE3WCD8</accession>
<comment type="caution">
    <text evidence="3">The sequence shown here is derived from an EMBL/GenBank/DDBJ whole genome shotgun (WGS) entry which is preliminary data.</text>
</comment>
<reference evidence="3" key="2">
    <citation type="submission" date="2023-02" db="EMBL/GenBank/DDBJ databases">
        <title>'Rhodoalgimonas zhirmunskyi' gen. nov., isolated from a red alga.</title>
        <authorList>
            <person name="Nedashkovskaya O.I."/>
            <person name="Otstavnykh N.Y."/>
            <person name="Bystritskaya E.P."/>
            <person name="Balabanova L.A."/>
            <person name="Isaeva M.P."/>
        </authorList>
    </citation>
    <scope>NUCLEOTIDE SEQUENCE</scope>
    <source>
        <strain evidence="3">KCTC 52189</strain>
    </source>
</reference>
<dbReference type="EMBL" id="JANHAX010000002">
    <property type="protein sequence ID" value="MDQ2090129.1"/>
    <property type="molecule type" value="Genomic_DNA"/>
</dbReference>